<dbReference type="EMBL" id="FXTC01000002">
    <property type="protein sequence ID" value="SMO54391.1"/>
    <property type="molecule type" value="Genomic_DNA"/>
</dbReference>
<keyword evidence="10" id="KW-0080">Bacteriocin transport</keyword>
<dbReference type="Gene3D" id="3.90.70.10">
    <property type="entry name" value="Cysteine proteinases"/>
    <property type="match status" value="1"/>
</dbReference>
<dbReference type="InterPro" id="IPR005074">
    <property type="entry name" value="Peptidase_C39"/>
</dbReference>
<evidence type="ECO:0000256" key="5">
    <source>
        <dbReference type="ARBA" id="ARBA00022741"/>
    </source>
</evidence>
<dbReference type="Gene3D" id="3.40.50.300">
    <property type="entry name" value="P-loop containing nucleotide triphosphate hydrolases"/>
    <property type="match status" value="1"/>
</dbReference>
<dbReference type="Proteomes" id="UP000316916">
    <property type="component" value="Unassembled WGS sequence"/>
</dbReference>
<dbReference type="PROSITE" id="PS50990">
    <property type="entry name" value="PEPTIDASE_C39"/>
    <property type="match status" value="1"/>
</dbReference>
<dbReference type="Pfam" id="PF03412">
    <property type="entry name" value="Peptidase_C39"/>
    <property type="match status" value="1"/>
</dbReference>
<evidence type="ECO:0000256" key="10">
    <source>
        <dbReference type="ARBA" id="ARBA00043264"/>
    </source>
</evidence>
<evidence type="ECO:0000256" key="6">
    <source>
        <dbReference type="ARBA" id="ARBA00022840"/>
    </source>
</evidence>
<dbReference type="InterPro" id="IPR027417">
    <property type="entry name" value="P-loop_NTPase"/>
</dbReference>
<evidence type="ECO:0000259" key="12">
    <source>
        <dbReference type="PROSITE" id="PS50893"/>
    </source>
</evidence>
<dbReference type="SMART" id="SM00382">
    <property type="entry name" value="AAA"/>
    <property type="match status" value="1"/>
</dbReference>
<dbReference type="GO" id="GO:0015031">
    <property type="term" value="P:protein transport"/>
    <property type="evidence" value="ECO:0007669"/>
    <property type="project" value="UniProtKB-KW"/>
</dbReference>
<keyword evidence="8 11" id="KW-1133">Transmembrane helix</keyword>
<dbReference type="GO" id="GO:0008233">
    <property type="term" value="F:peptidase activity"/>
    <property type="evidence" value="ECO:0007669"/>
    <property type="project" value="InterPro"/>
</dbReference>
<feature type="transmembrane region" description="Helical" evidence="11">
    <location>
        <begin position="212"/>
        <end position="233"/>
    </location>
</feature>
<feature type="domain" description="ABC transmembrane type-1" evidence="13">
    <location>
        <begin position="180"/>
        <end position="461"/>
    </location>
</feature>
<dbReference type="FunFam" id="3.40.50.300:FF:000221">
    <property type="entry name" value="Multidrug ABC transporter ATP-binding protein"/>
    <property type="match status" value="1"/>
</dbReference>
<keyword evidence="4 11" id="KW-0812">Transmembrane</keyword>
<comment type="subcellular location">
    <subcellularLocation>
        <location evidence="1">Cell membrane</location>
        <topology evidence="1">Multi-pass membrane protein</topology>
    </subcellularLocation>
</comment>
<evidence type="ECO:0000259" key="13">
    <source>
        <dbReference type="PROSITE" id="PS50929"/>
    </source>
</evidence>
<feature type="transmembrane region" description="Helical" evidence="11">
    <location>
        <begin position="179"/>
        <end position="200"/>
    </location>
</feature>
<dbReference type="PANTHER" id="PTHR24221:SF654">
    <property type="entry name" value="ATP-BINDING CASSETTE SUB-FAMILY B MEMBER 6"/>
    <property type="match status" value="1"/>
</dbReference>
<dbReference type="PROSITE" id="PS50893">
    <property type="entry name" value="ABC_TRANSPORTER_2"/>
    <property type="match status" value="1"/>
</dbReference>
<keyword evidence="6 15" id="KW-0067">ATP-binding</keyword>
<keyword evidence="16" id="KW-1185">Reference proteome</keyword>
<keyword evidence="5" id="KW-0547">Nucleotide-binding</keyword>
<keyword evidence="3" id="KW-1003">Cell membrane</keyword>
<dbReference type="PANTHER" id="PTHR24221">
    <property type="entry name" value="ATP-BINDING CASSETTE SUB-FAMILY B"/>
    <property type="match status" value="1"/>
</dbReference>
<dbReference type="InterPro" id="IPR003439">
    <property type="entry name" value="ABC_transporter-like_ATP-bd"/>
</dbReference>
<reference evidence="15 16" key="1">
    <citation type="submission" date="2017-05" db="EMBL/GenBank/DDBJ databases">
        <authorList>
            <person name="Varghese N."/>
            <person name="Submissions S."/>
        </authorList>
    </citation>
    <scope>NUCLEOTIDE SEQUENCE [LARGE SCALE GENOMIC DNA]</scope>
    <source>
        <strain evidence="15 16">DSM 29371</strain>
    </source>
</reference>
<name>A0A521C6E9_9FLAO</name>
<gene>
    <name evidence="15" type="ORF">SAMN06265171_102455</name>
</gene>
<evidence type="ECO:0000256" key="4">
    <source>
        <dbReference type="ARBA" id="ARBA00022692"/>
    </source>
</evidence>
<dbReference type="GO" id="GO:0006508">
    <property type="term" value="P:proteolysis"/>
    <property type="evidence" value="ECO:0007669"/>
    <property type="project" value="InterPro"/>
</dbReference>
<evidence type="ECO:0000256" key="8">
    <source>
        <dbReference type="ARBA" id="ARBA00022989"/>
    </source>
</evidence>
<dbReference type="PROSITE" id="PS50929">
    <property type="entry name" value="ABC_TM1F"/>
    <property type="match status" value="1"/>
</dbReference>
<dbReference type="GO" id="GO:0016887">
    <property type="term" value="F:ATP hydrolysis activity"/>
    <property type="evidence" value="ECO:0007669"/>
    <property type="project" value="InterPro"/>
</dbReference>
<proteinExistence type="predicted"/>
<evidence type="ECO:0000256" key="2">
    <source>
        <dbReference type="ARBA" id="ARBA00022448"/>
    </source>
</evidence>
<evidence type="ECO:0000313" key="15">
    <source>
        <dbReference type="EMBL" id="SMO54391.1"/>
    </source>
</evidence>
<dbReference type="GO" id="GO:0043213">
    <property type="term" value="P:bacteriocin transport"/>
    <property type="evidence" value="ECO:0007669"/>
    <property type="project" value="UniProtKB-KW"/>
</dbReference>
<feature type="transmembrane region" description="Helical" evidence="11">
    <location>
        <begin position="317"/>
        <end position="337"/>
    </location>
</feature>
<dbReference type="InterPro" id="IPR017871">
    <property type="entry name" value="ABC_transporter-like_CS"/>
</dbReference>
<feature type="transmembrane region" description="Helical" evidence="11">
    <location>
        <begin position="289"/>
        <end position="311"/>
    </location>
</feature>
<evidence type="ECO:0000256" key="3">
    <source>
        <dbReference type="ARBA" id="ARBA00022475"/>
    </source>
</evidence>
<dbReference type="AlphaFoldDB" id="A0A521C6E9"/>
<dbReference type="SUPFAM" id="SSF52540">
    <property type="entry name" value="P-loop containing nucleoside triphosphate hydrolases"/>
    <property type="match status" value="1"/>
</dbReference>
<keyword evidence="9 11" id="KW-0472">Membrane</keyword>
<dbReference type="PROSITE" id="PS00211">
    <property type="entry name" value="ABC_TRANSPORTER_1"/>
    <property type="match status" value="1"/>
</dbReference>
<dbReference type="InterPro" id="IPR036640">
    <property type="entry name" value="ABC1_TM_sf"/>
</dbReference>
<dbReference type="GO" id="GO:0005524">
    <property type="term" value="F:ATP binding"/>
    <property type="evidence" value="ECO:0007669"/>
    <property type="project" value="UniProtKB-KW"/>
</dbReference>
<protein>
    <submittedName>
        <fullName evidence="15">ATP-binding cassette, subfamily B</fullName>
    </submittedName>
</protein>
<dbReference type="InterPro" id="IPR039421">
    <property type="entry name" value="Type_1_exporter"/>
</dbReference>
<evidence type="ECO:0000256" key="1">
    <source>
        <dbReference type="ARBA" id="ARBA00004651"/>
    </source>
</evidence>
<sequence>MKFKFVNQLESNDCGPACLSMVLNSYGVNIPVKELKEICEITRMGISVKDILDGGEKVGFESHGLKLTLDQLEEIPLPAILFWKQDHYVVLYNIITKKGKKHYYIADPGYGKIKIEEELIIREWIGNEAKGVCLIFQPKDDFEQIIEKNTFTDYKKKPFYSSTVINHLISFLKNNNYKYIFSLLLLIVGLGTNWLIPIIFKRIIDDGIIAKSLNLVIILLLTQFLLFMGNFVSQFLSDFILTKLNFNLSITLKEKFLNKLIKLPVNYFDTRLNTDTLLRLGDLSKLQTFFTWKGISFFINTLNLIVFSGILFSLNKLVFLIFAVLSTLSVIWISFFLKKRAALEYSLFIKQSDNSNNLYEFIMNMPEIKVNQAQNTIISKILKLQRSLNELELKSLYLNAYQLSGANFLLKFKEITIIAICAYFIINSQMTVGTLLSISFILGQLSGPIINLINNIKDGQDALISQKRIEDVFRVSNENDQEIPESDIEIHDIILNKVSFKYPGSFNPFVINNLSFAIPKNKVTAIVGTSGSGKTTLMKLLMKYYLPTSGNLFLGEDNFSNLDPDHWRDKCGAVLQNGHIFSGTIKYNIALCENEFIDLEKLENAIKVACLDNFIESLPLGSETKIGNIGMQLSGGQSQRVLIARAVYKNPEFLFFDEATSSLDANTEKEILNNLRDFFVGRTVVVVAHRLSTVKNADQIIVMEKGEITEIGTHEELIVTREKYFSLVKNQLELGN</sequence>
<dbReference type="InterPro" id="IPR003593">
    <property type="entry name" value="AAA+_ATPase"/>
</dbReference>
<feature type="domain" description="ABC transporter" evidence="12">
    <location>
        <begin position="488"/>
        <end position="730"/>
    </location>
</feature>
<dbReference type="Pfam" id="PF00005">
    <property type="entry name" value="ABC_tran"/>
    <property type="match status" value="1"/>
</dbReference>
<dbReference type="Pfam" id="PF00664">
    <property type="entry name" value="ABC_membrane"/>
    <property type="match status" value="1"/>
</dbReference>
<evidence type="ECO:0000256" key="11">
    <source>
        <dbReference type="SAM" id="Phobius"/>
    </source>
</evidence>
<dbReference type="GO" id="GO:0034040">
    <property type="term" value="F:ATPase-coupled lipid transmembrane transporter activity"/>
    <property type="evidence" value="ECO:0007669"/>
    <property type="project" value="TreeGrafter"/>
</dbReference>
<evidence type="ECO:0000256" key="7">
    <source>
        <dbReference type="ARBA" id="ARBA00022927"/>
    </source>
</evidence>
<evidence type="ECO:0000259" key="14">
    <source>
        <dbReference type="PROSITE" id="PS50990"/>
    </source>
</evidence>
<dbReference type="GO" id="GO:0005886">
    <property type="term" value="C:plasma membrane"/>
    <property type="evidence" value="ECO:0007669"/>
    <property type="project" value="UniProtKB-SubCell"/>
</dbReference>
<dbReference type="RefSeq" id="WP_142717392.1">
    <property type="nucleotide sequence ID" value="NZ_FXTC01000002.1"/>
</dbReference>
<dbReference type="Gene3D" id="1.20.1560.10">
    <property type="entry name" value="ABC transporter type 1, transmembrane domain"/>
    <property type="match status" value="1"/>
</dbReference>
<dbReference type="GO" id="GO:0140359">
    <property type="term" value="F:ABC-type transporter activity"/>
    <property type="evidence" value="ECO:0007669"/>
    <property type="project" value="InterPro"/>
</dbReference>
<accession>A0A521C6E9</accession>
<keyword evidence="2" id="KW-0813">Transport</keyword>
<dbReference type="SUPFAM" id="SSF90123">
    <property type="entry name" value="ABC transporter transmembrane region"/>
    <property type="match status" value="1"/>
</dbReference>
<keyword evidence="7" id="KW-0653">Protein transport</keyword>
<evidence type="ECO:0000256" key="9">
    <source>
        <dbReference type="ARBA" id="ARBA00023136"/>
    </source>
</evidence>
<feature type="domain" description="Peptidase C39" evidence="14">
    <location>
        <begin position="8"/>
        <end position="131"/>
    </location>
</feature>
<organism evidence="15 16">
    <name type="scientific">Chryseobacterium rhizoplanae</name>
    <dbReference type="NCBI Taxonomy" id="1609531"/>
    <lineage>
        <taxon>Bacteria</taxon>
        <taxon>Pseudomonadati</taxon>
        <taxon>Bacteroidota</taxon>
        <taxon>Flavobacteriia</taxon>
        <taxon>Flavobacteriales</taxon>
        <taxon>Weeksellaceae</taxon>
        <taxon>Chryseobacterium group</taxon>
        <taxon>Chryseobacterium</taxon>
    </lineage>
</organism>
<evidence type="ECO:0000313" key="16">
    <source>
        <dbReference type="Proteomes" id="UP000316916"/>
    </source>
</evidence>
<dbReference type="InterPro" id="IPR011527">
    <property type="entry name" value="ABC1_TM_dom"/>
</dbReference>